<evidence type="ECO:0000256" key="6">
    <source>
        <dbReference type="ARBA" id="ARBA00023157"/>
    </source>
</evidence>
<dbReference type="Proteomes" id="UP001590950">
    <property type="component" value="Unassembled WGS sequence"/>
</dbReference>
<protein>
    <recommendedName>
        <fullName evidence="11">Nuclease S1</fullName>
    </recommendedName>
</protein>
<name>A0ABR4AHA4_9LECA</name>
<dbReference type="InterPro" id="IPR003154">
    <property type="entry name" value="S1/P1nuclease"/>
</dbReference>
<evidence type="ECO:0000256" key="4">
    <source>
        <dbReference type="ARBA" id="ARBA00022759"/>
    </source>
</evidence>
<comment type="similarity">
    <text evidence="1">Belongs to the nuclease type I family.</text>
</comment>
<dbReference type="PANTHER" id="PTHR33146">
    <property type="entry name" value="ENDONUCLEASE 4"/>
    <property type="match status" value="1"/>
</dbReference>
<dbReference type="PANTHER" id="PTHR33146:SF26">
    <property type="entry name" value="ENDONUCLEASE 4"/>
    <property type="match status" value="1"/>
</dbReference>
<proteinExistence type="inferred from homology"/>
<accession>A0ABR4AHA4</accession>
<organism evidence="9 10">
    <name type="scientific">Stereocaulon virgatum</name>
    <dbReference type="NCBI Taxonomy" id="373712"/>
    <lineage>
        <taxon>Eukaryota</taxon>
        <taxon>Fungi</taxon>
        <taxon>Dikarya</taxon>
        <taxon>Ascomycota</taxon>
        <taxon>Pezizomycotina</taxon>
        <taxon>Lecanoromycetes</taxon>
        <taxon>OSLEUM clade</taxon>
        <taxon>Lecanoromycetidae</taxon>
        <taxon>Lecanorales</taxon>
        <taxon>Lecanorineae</taxon>
        <taxon>Stereocaulaceae</taxon>
        <taxon>Stereocaulon</taxon>
    </lineage>
</organism>
<comment type="caution">
    <text evidence="9">The sequence shown here is derived from an EMBL/GenBank/DDBJ whole genome shotgun (WGS) entry which is preliminary data.</text>
</comment>
<sequence length="283" mass="29856">MHLYSSLAFPILLSAPAAHAWGVVGHATVATIATHYLNDAGKSYISTKLGPGVTMASVASWADNFRYTSAGRFSAPFHFIDAEDTPPTSCGVDLTRDCGPTGCVVSAINNYTSRANDASLSASNQKQALEFLIHFIGDITQPLHDEAEELGGNHIPVTWDGTATNLHSCWDTQMVEKAAGGTNSTATLTSFSNKLIAEIDGGMYSSAKDGWISCDNVATASDCALAWAQDANALNCQYVLKANETGMELDGSYYDGAVPYIELQIAKGGYRLGAWVNALAAAA</sequence>
<evidence type="ECO:0000313" key="10">
    <source>
        <dbReference type="Proteomes" id="UP001590950"/>
    </source>
</evidence>
<dbReference type="InterPro" id="IPR008947">
    <property type="entry name" value="PLipase_C/P1_nuclease_dom_sf"/>
</dbReference>
<dbReference type="EMBL" id="JBEFKJ010000007">
    <property type="protein sequence ID" value="KAL2045162.1"/>
    <property type="molecule type" value="Genomic_DNA"/>
</dbReference>
<keyword evidence="2" id="KW-0540">Nuclease</keyword>
<keyword evidence="6" id="KW-1015">Disulfide bond</keyword>
<keyword evidence="8" id="KW-0732">Signal</keyword>
<feature type="signal peptide" evidence="8">
    <location>
        <begin position="1"/>
        <end position="20"/>
    </location>
</feature>
<dbReference type="Pfam" id="PF02265">
    <property type="entry name" value="S1-P1_nuclease"/>
    <property type="match status" value="1"/>
</dbReference>
<feature type="chain" id="PRO_5047049838" description="Nuclease S1" evidence="8">
    <location>
        <begin position="21"/>
        <end position="283"/>
    </location>
</feature>
<evidence type="ECO:0000256" key="8">
    <source>
        <dbReference type="SAM" id="SignalP"/>
    </source>
</evidence>
<evidence type="ECO:0000256" key="3">
    <source>
        <dbReference type="ARBA" id="ARBA00022723"/>
    </source>
</evidence>
<keyword evidence="10" id="KW-1185">Reference proteome</keyword>
<dbReference type="SUPFAM" id="SSF48537">
    <property type="entry name" value="Phospholipase C/P1 nuclease"/>
    <property type="match status" value="1"/>
</dbReference>
<evidence type="ECO:0000256" key="2">
    <source>
        <dbReference type="ARBA" id="ARBA00022722"/>
    </source>
</evidence>
<evidence type="ECO:0000256" key="1">
    <source>
        <dbReference type="ARBA" id="ARBA00009547"/>
    </source>
</evidence>
<gene>
    <name evidence="9" type="ORF">N7G274_002243</name>
</gene>
<evidence type="ECO:0000313" key="9">
    <source>
        <dbReference type="EMBL" id="KAL2045162.1"/>
    </source>
</evidence>
<evidence type="ECO:0000256" key="5">
    <source>
        <dbReference type="ARBA" id="ARBA00022801"/>
    </source>
</evidence>
<evidence type="ECO:0000256" key="7">
    <source>
        <dbReference type="ARBA" id="ARBA00023180"/>
    </source>
</evidence>
<keyword evidence="3" id="KW-0479">Metal-binding</keyword>
<keyword evidence="5" id="KW-0378">Hydrolase</keyword>
<keyword evidence="4" id="KW-0255">Endonuclease</keyword>
<dbReference type="Gene3D" id="1.10.575.10">
    <property type="entry name" value="P1 Nuclease"/>
    <property type="match status" value="1"/>
</dbReference>
<keyword evidence="7" id="KW-0325">Glycoprotein</keyword>
<dbReference type="CDD" id="cd11010">
    <property type="entry name" value="S1-P1_nuclease"/>
    <property type="match status" value="1"/>
</dbReference>
<evidence type="ECO:0008006" key="11">
    <source>
        <dbReference type="Google" id="ProtNLM"/>
    </source>
</evidence>
<reference evidence="9 10" key="1">
    <citation type="submission" date="2024-09" db="EMBL/GenBank/DDBJ databases">
        <title>Rethinking Asexuality: The Enigmatic Case of Functional Sexual Genes in Lepraria (Stereocaulaceae).</title>
        <authorList>
            <person name="Doellman M."/>
            <person name="Sun Y."/>
            <person name="Barcenas-Pena A."/>
            <person name="Lumbsch H.T."/>
            <person name="Grewe F."/>
        </authorList>
    </citation>
    <scope>NUCLEOTIDE SEQUENCE [LARGE SCALE GENOMIC DNA]</scope>
    <source>
        <strain evidence="9 10">Mercado 3170</strain>
    </source>
</reference>